<comment type="caution">
    <text evidence="3">The sequence shown here is derived from an EMBL/GenBank/DDBJ whole genome shotgun (WGS) entry which is preliminary data.</text>
</comment>
<reference evidence="3 4" key="1">
    <citation type="journal article" date="2015" name="MBio">
        <title>Genome-Resolved Metagenomic Analysis Reveals Roles for Candidate Phyla and Other Microbial Community Members in Biogeochemical Transformations in Oil Reservoirs.</title>
        <authorList>
            <person name="Hu P."/>
            <person name="Tom L."/>
            <person name="Singh A."/>
            <person name="Thomas B.C."/>
            <person name="Baker B.J."/>
            <person name="Piceno Y.M."/>
            <person name="Andersen G.L."/>
            <person name="Banfield J.F."/>
        </authorList>
    </citation>
    <scope>NUCLEOTIDE SEQUENCE [LARGE SCALE GENOMIC DNA]</scope>
    <source>
        <strain evidence="3">46_26</strain>
    </source>
</reference>
<accession>A0A101EQ94</accession>
<dbReference type="GO" id="GO:0016853">
    <property type="term" value="F:isomerase activity"/>
    <property type="evidence" value="ECO:0007669"/>
    <property type="project" value="UniProtKB-KW"/>
</dbReference>
<evidence type="ECO:0000313" key="3">
    <source>
        <dbReference type="EMBL" id="KUK22904.1"/>
    </source>
</evidence>
<evidence type="ECO:0000256" key="1">
    <source>
        <dbReference type="ARBA" id="ARBA00023235"/>
    </source>
</evidence>
<dbReference type="InterPro" id="IPR050417">
    <property type="entry name" value="Sugar_Epim/Isomerase"/>
</dbReference>
<dbReference type="Proteomes" id="UP000058636">
    <property type="component" value="Unassembled WGS sequence"/>
</dbReference>
<dbReference type="Pfam" id="PF01261">
    <property type="entry name" value="AP_endonuc_2"/>
    <property type="match status" value="1"/>
</dbReference>
<gene>
    <name evidence="3" type="ORF">XD57_0996</name>
</gene>
<dbReference type="NCBIfam" id="NF041099">
    <property type="entry name" value="keto_glucon_epim_IolO"/>
    <property type="match status" value="1"/>
</dbReference>
<organism evidence="3 4">
    <name type="scientific">Thermotoga petrophila</name>
    <dbReference type="NCBI Taxonomy" id="93929"/>
    <lineage>
        <taxon>Bacteria</taxon>
        <taxon>Thermotogati</taxon>
        <taxon>Thermotogota</taxon>
        <taxon>Thermotogae</taxon>
        <taxon>Thermotogales</taxon>
        <taxon>Thermotogaceae</taxon>
        <taxon>Thermotoga</taxon>
    </lineage>
</organism>
<dbReference type="PANTHER" id="PTHR43489">
    <property type="entry name" value="ISOMERASE"/>
    <property type="match status" value="1"/>
</dbReference>
<dbReference type="InterPro" id="IPR036237">
    <property type="entry name" value="Xyl_isomerase-like_sf"/>
</dbReference>
<sequence>MMLKLSLVISTSDAAFDALAFKGDLKKGMELAKRIGYQAVEIAVRDPSVVDWNEVARLSKELSLPICAIGTGQAFLADGLSLTHPDEKIRKKSIERVKKHAEVAESFGAFVIIGLVRGKREGRPYREVEKLFLESMNSLLSDTKEVRFVIEPLNRYESDFINTVEEALRVIEKINSDRVGILADTFHMNIEEVNISESLKVAGKKLYHFHVADSNRWAPGCGHFDFESTFKTLKEIGYDGYISVECLPLPGGMEKAAEVAFRTLKELIVNL</sequence>
<feature type="domain" description="Xylose isomerase-like TIM barrel" evidence="2">
    <location>
        <begin position="30"/>
        <end position="259"/>
    </location>
</feature>
<keyword evidence="1 3" id="KW-0413">Isomerase</keyword>
<dbReference type="Gene3D" id="3.20.20.150">
    <property type="entry name" value="Divalent-metal-dependent TIM barrel enzymes"/>
    <property type="match status" value="1"/>
</dbReference>
<dbReference type="PATRIC" id="fig|93930.3.peg.4"/>
<evidence type="ECO:0000259" key="2">
    <source>
        <dbReference type="Pfam" id="PF01261"/>
    </source>
</evidence>
<dbReference type="SUPFAM" id="SSF51658">
    <property type="entry name" value="Xylose isomerase-like"/>
    <property type="match status" value="1"/>
</dbReference>
<proteinExistence type="predicted"/>
<dbReference type="InterPro" id="IPR053560">
    <property type="entry name" value="Hyi_epimerase/isomerase"/>
</dbReference>
<protein>
    <submittedName>
        <fullName evidence="3">Xylose isomerase domain protein TIM barrel</fullName>
    </submittedName>
</protein>
<dbReference type="EMBL" id="LGFG01000077">
    <property type="protein sequence ID" value="KUK22904.1"/>
    <property type="molecule type" value="Genomic_DNA"/>
</dbReference>
<evidence type="ECO:0000313" key="4">
    <source>
        <dbReference type="Proteomes" id="UP000058636"/>
    </source>
</evidence>
<dbReference type="InterPro" id="IPR013022">
    <property type="entry name" value="Xyl_isomerase-like_TIM-brl"/>
</dbReference>
<dbReference type="PANTHER" id="PTHR43489:SF7">
    <property type="entry name" value="3-DEHYDRO-D-GULOSIDE 4-EPIMERASE-RELATED"/>
    <property type="match status" value="1"/>
</dbReference>
<dbReference type="AlphaFoldDB" id="A0A101EQ94"/>
<name>A0A101EQ94_9THEM</name>